<dbReference type="Proteomes" id="UP001311232">
    <property type="component" value="Unassembled WGS sequence"/>
</dbReference>
<gene>
    <name evidence="2" type="ORF">CRENBAI_026241</name>
</gene>
<accession>A0AAV9RL44</accession>
<name>A0AAV9RL44_9TELE</name>
<evidence type="ECO:0000313" key="3">
    <source>
        <dbReference type="Proteomes" id="UP001311232"/>
    </source>
</evidence>
<protein>
    <submittedName>
        <fullName evidence="2">Uncharacterized protein</fullName>
    </submittedName>
</protein>
<keyword evidence="3" id="KW-1185">Reference proteome</keyword>
<organism evidence="2 3">
    <name type="scientific">Crenichthys baileyi</name>
    <name type="common">White River springfish</name>
    <dbReference type="NCBI Taxonomy" id="28760"/>
    <lineage>
        <taxon>Eukaryota</taxon>
        <taxon>Metazoa</taxon>
        <taxon>Chordata</taxon>
        <taxon>Craniata</taxon>
        <taxon>Vertebrata</taxon>
        <taxon>Euteleostomi</taxon>
        <taxon>Actinopterygii</taxon>
        <taxon>Neopterygii</taxon>
        <taxon>Teleostei</taxon>
        <taxon>Neoteleostei</taxon>
        <taxon>Acanthomorphata</taxon>
        <taxon>Ovalentaria</taxon>
        <taxon>Atherinomorphae</taxon>
        <taxon>Cyprinodontiformes</taxon>
        <taxon>Goodeidae</taxon>
        <taxon>Crenichthys</taxon>
    </lineage>
</organism>
<proteinExistence type="predicted"/>
<dbReference type="EMBL" id="JAHHUM010001738">
    <property type="protein sequence ID" value="KAK5609696.1"/>
    <property type="molecule type" value="Genomic_DNA"/>
</dbReference>
<dbReference type="AlphaFoldDB" id="A0AAV9RL44"/>
<sequence length="149" mass="16884">MLQQLSRKHQLQRWRPSPLSLNPHGTIHPVPPCVTLRKKQVALRQNIKAVHSSQPLRLSAAEDTFMWPFETFLSDEFVCFRTHEENPCSARMTLIDLSARIFILACPDIARAVLVRQADHVTSFSILHLLLKRSLSSSSSCSASITCHQ</sequence>
<evidence type="ECO:0000256" key="1">
    <source>
        <dbReference type="SAM" id="MobiDB-lite"/>
    </source>
</evidence>
<comment type="caution">
    <text evidence="2">The sequence shown here is derived from an EMBL/GenBank/DDBJ whole genome shotgun (WGS) entry which is preliminary data.</text>
</comment>
<evidence type="ECO:0000313" key="2">
    <source>
        <dbReference type="EMBL" id="KAK5609696.1"/>
    </source>
</evidence>
<feature type="region of interest" description="Disordered" evidence="1">
    <location>
        <begin position="1"/>
        <end position="23"/>
    </location>
</feature>
<feature type="compositionally biased region" description="Basic residues" evidence="1">
    <location>
        <begin position="1"/>
        <end position="12"/>
    </location>
</feature>
<reference evidence="2 3" key="1">
    <citation type="submission" date="2021-06" db="EMBL/GenBank/DDBJ databases">
        <authorList>
            <person name="Palmer J.M."/>
        </authorList>
    </citation>
    <scope>NUCLEOTIDE SEQUENCE [LARGE SCALE GENOMIC DNA]</scope>
    <source>
        <strain evidence="2 3">MEX-2019</strain>
        <tissue evidence="2">Muscle</tissue>
    </source>
</reference>